<accession>A0A9D5Q692</accession>
<dbReference type="Gene3D" id="3.40.50.10610">
    <property type="entry name" value="ABC-type transport auxiliary lipoprotein component"/>
    <property type="match status" value="1"/>
</dbReference>
<organism evidence="2 3">
    <name type="scientific">candidate division KSB3 bacterium</name>
    <dbReference type="NCBI Taxonomy" id="2044937"/>
    <lineage>
        <taxon>Bacteria</taxon>
        <taxon>candidate division KSB3</taxon>
    </lineage>
</organism>
<evidence type="ECO:0000313" key="3">
    <source>
        <dbReference type="Proteomes" id="UP000649604"/>
    </source>
</evidence>
<dbReference type="InterPro" id="IPR032370">
    <property type="entry name" value="FlgT_N"/>
</dbReference>
<dbReference type="Gene3D" id="3.30.1660.40">
    <property type="entry name" value="FlgT, N-terminal domain"/>
    <property type="match status" value="1"/>
</dbReference>
<gene>
    <name evidence="2" type="ORF">GF339_11325</name>
</gene>
<proteinExistence type="predicted"/>
<evidence type="ECO:0000313" key="2">
    <source>
        <dbReference type="EMBL" id="MBD3325168.1"/>
    </source>
</evidence>
<dbReference type="EMBL" id="WJJP01000366">
    <property type="protein sequence ID" value="MBD3325168.1"/>
    <property type="molecule type" value="Genomic_DNA"/>
</dbReference>
<dbReference type="Proteomes" id="UP000649604">
    <property type="component" value="Unassembled WGS sequence"/>
</dbReference>
<evidence type="ECO:0000259" key="1">
    <source>
        <dbReference type="Pfam" id="PF16548"/>
    </source>
</evidence>
<dbReference type="InterPro" id="IPR038180">
    <property type="entry name" value="FlgT_N_sf"/>
</dbReference>
<name>A0A9D5Q692_9BACT</name>
<feature type="domain" description="Flagellar assembly protein T N-terminal" evidence="1">
    <location>
        <begin position="50"/>
        <end position="136"/>
    </location>
</feature>
<dbReference type="Pfam" id="PF16548">
    <property type="entry name" value="FlgT_N"/>
    <property type="match status" value="1"/>
</dbReference>
<sequence>MAFLRRARERRSFSKGVEHMKDTRRRWGVLVVGLLCLLMWGQAHAQEPTETVEAEGIATILQGNTDIARDNALVDAQRKAVEQAVGVLMSSESLVENYELVSDRILTRSAGYIQSYEILDERQEGTTYAVRIRATIGMGALEDDVEAIQHLIRQKGNPRMMFLIDEEISGLRTAGIASTDMSQAETVLVQAFLQAGFEVVDSATVAQNISRDKALKAISGDTATAAALGQQYGADVIITAKATASVGPNILNTSMKTHQAAINAKVIRADTGAILASATQQAKHAHIDDMAGGIAAIEKAATNLADDLIPQILEQWRQDVQVATTVQLVISDISFMQLKQMKELLTTHIRGVKEVYQRSFQARVAKLDVEIQSTTEALADELVSKEFPGLAFEITGMSENRIDLSIIK</sequence>
<dbReference type="AlphaFoldDB" id="A0A9D5Q692"/>
<comment type="caution">
    <text evidence="2">The sequence shown here is derived from an EMBL/GenBank/DDBJ whole genome shotgun (WGS) entry which is preliminary data.</text>
</comment>
<reference evidence="2" key="1">
    <citation type="submission" date="2019-11" db="EMBL/GenBank/DDBJ databases">
        <title>Microbial mats filling the niche in hypersaline microbial mats.</title>
        <authorList>
            <person name="Wong H.L."/>
            <person name="Macleod F.I."/>
            <person name="White R.A. III"/>
            <person name="Burns B.P."/>
        </authorList>
    </citation>
    <scope>NUCLEOTIDE SEQUENCE</scope>
    <source>
        <strain evidence="2">Rbin_158</strain>
    </source>
</reference>
<protein>
    <recommendedName>
        <fullName evidence="1">Flagellar assembly protein T N-terminal domain-containing protein</fullName>
    </recommendedName>
</protein>